<dbReference type="InterPro" id="IPR025461">
    <property type="entry name" value="ABA4-like"/>
</dbReference>
<feature type="transmembrane region" description="Helical" evidence="1">
    <location>
        <begin position="119"/>
        <end position="136"/>
    </location>
</feature>
<reference evidence="2 3" key="1">
    <citation type="journal article" date="2009" name="Science">
        <title>Green evolution and dynamic adaptations revealed by genomes of the marine picoeukaryotes Micromonas.</title>
        <authorList>
            <person name="Worden A.Z."/>
            <person name="Lee J.H."/>
            <person name="Mock T."/>
            <person name="Rouze P."/>
            <person name="Simmons M.P."/>
            <person name="Aerts A.L."/>
            <person name="Allen A.E."/>
            <person name="Cuvelier M.L."/>
            <person name="Derelle E."/>
            <person name="Everett M.V."/>
            <person name="Foulon E."/>
            <person name="Grimwood J."/>
            <person name="Gundlach H."/>
            <person name="Henrissat B."/>
            <person name="Napoli C."/>
            <person name="McDonald S.M."/>
            <person name="Parker M.S."/>
            <person name="Rombauts S."/>
            <person name="Salamov A."/>
            <person name="Von Dassow P."/>
            <person name="Badger J.H."/>
            <person name="Coutinho P.M."/>
            <person name="Demir E."/>
            <person name="Dubchak I."/>
            <person name="Gentemann C."/>
            <person name="Eikrem W."/>
            <person name="Gready J.E."/>
            <person name="John U."/>
            <person name="Lanier W."/>
            <person name="Lindquist E.A."/>
            <person name="Lucas S."/>
            <person name="Mayer K.F."/>
            <person name="Moreau H."/>
            <person name="Not F."/>
            <person name="Otillar R."/>
            <person name="Panaud O."/>
            <person name="Pangilinan J."/>
            <person name="Paulsen I."/>
            <person name="Piegu B."/>
            <person name="Poliakov A."/>
            <person name="Robbens S."/>
            <person name="Schmutz J."/>
            <person name="Toulza E."/>
            <person name="Wyss T."/>
            <person name="Zelensky A."/>
            <person name="Zhou K."/>
            <person name="Armbrust E.V."/>
            <person name="Bhattacharya D."/>
            <person name="Goodenough U.W."/>
            <person name="Van de Peer Y."/>
            <person name="Grigoriev I.V."/>
        </authorList>
    </citation>
    <scope>NUCLEOTIDE SEQUENCE [LARGE SCALE GENOMIC DNA]</scope>
    <source>
        <strain evidence="2 3">CCMP1545</strain>
    </source>
</reference>
<feature type="transmembrane region" description="Helical" evidence="1">
    <location>
        <begin position="82"/>
        <end position="107"/>
    </location>
</feature>
<dbReference type="GeneID" id="9687898"/>
<sequence>MNLSSNWTPLTMPRPAASPAPHPNAISLELAFTAANTLALVAWSLLVARTHVANNARPNNRDELLKIAKVTRLAEQGVRFTAIVFAVAYFGALAAYVVTSGVGVGVFGSFSSLQGIKSLFANDVVLLGGWLHYLAFDLVVASHGALNEGQYGVPRALTIGLSLPLSFIAGPVGYLCSRCLVRVYSRRTTQ</sequence>
<dbReference type="Proteomes" id="UP000001876">
    <property type="component" value="Unassembled WGS sequence"/>
</dbReference>
<keyword evidence="1" id="KW-0472">Membrane</keyword>
<gene>
    <name evidence="2" type="ORF">MICPUCDRAFT_68783</name>
</gene>
<dbReference type="RefSeq" id="XP_003062702.1">
    <property type="nucleotide sequence ID" value="XM_003062656.1"/>
</dbReference>
<dbReference type="AlphaFoldDB" id="C1N3Z4"/>
<evidence type="ECO:0000313" key="2">
    <source>
        <dbReference type="EMBL" id="EEH53521.1"/>
    </source>
</evidence>
<evidence type="ECO:0000313" key="3">
    <source>
        <dbReference type="Proteomes" id="UP000001876"/>
    </source>
</evidence>
<keyword evidence="1" id="KW-0812">Transmembrane</keyword>
<proteinExistence type="predicted"/>
<organism evidence="3">
    <name type="scientific">Micromonas pusilla (strain CCMP1545)</name>
    <name type="common">Picoplanktonic green alga</name>
    <dbReference type="NCBI Taxonomy" id="564608"/>
    <lineage>
        <taxon>Eukaryota</taxon>
        <taxon>Viridiplantae</taxon>
        <taxon>Chlorophyta</taxon>
        <taxon>Mamiellophyceae</taxon>
        <taxon>Mamiellales</taxon>
        <taxon>Mamiellaceae</taxon>
        <taxon>Micromonas</taxon>
    </lineage>
</organism>
<dbReference type="Pfam" id="PF14108">
    <property type="entry name" value="ABA4-like"/>
    <property type="match status" value="1"/>
</dbReference>
<keyword evidence="1" id="KW-1133">Transmembrane helix</keyword>
<name>C1N3Z4_MICPC</name>
<dbReference type="EMBL" id="GG663746">
    <property type="protein sequence ID" value="EEH53521.1"/>
    <property type="molecule type" value="Genomic_DNA"/>
</dbReference>
<feature type="transmembrane region" description="Helical" evidence="1">
    <location>
        <begin position="156"/>
        <end position="177"/>
    </location>
</feature>
<keyword evidence="3" id="KW-1185">Reference proteome</keyword>
<accession>C1N3Z4</accession>
<protein>
    <submittedName>
        <fullName evidence="2">Predicted protein</fullName>
    </submittedName>
</protein>
<evidence type="ECO:0000256" key="1">
    <source>
        <dbReference type="SAM" id="Phobius"/>
    </source>
</evidence>
<dbReference type="KEGG" id="mpp:MICPUCDRAFT_68783"/>